<feature type="compositionally biased region" description="Basic residues" evidence="1">
    <location>
        <begin position="342"/>
        <end position="353"/>
    </location>
</feature>
<keyword evidence="2" id="KW-0472">Membrane</keyword>
<dbReference type="OrthoDB" id="2642524at2759"/>
<feature type="region of interest" description="Disordered" evidence="1">
    <location>
        <begin position="280"/>
        <end position="403"/>
    </location>
</feature>
<feature type="transmembrane region" description="Helical" evidence="2">
    <location>
        <begin position="561"/>
        <end position="581"/>
    </location>
</feature>
<evidence type="ECO:0000313" key="4">
    <source>
        <dbReference type="Proteomes" id="UP000807353"/>
    </source>
</evidence>
<keyword evidence="2" id="KW-1133">Transmembrane helix</keyword>
<keyword evidence="4" id="KW-1185">Reference proteome</keyword>
<dbReference type="AlphaFoldDB" id="A0A9P5Y1H8"/>
<feature type="transmembrane region" description="Helical" evidence="2">
    <location>
        <begin position="593"/>
        <end position="616"/>
    </location>
</feature>
<organism evidence="3 4">
    <name type="scientific">Collybia nuda</name>
    <dbReference type="NCBI Taxonomy" id="64659"/>
    <lineage>
        <taxon>Eukaryota</taxon>
        <taxon>Fungi</taxon>
        <taxon>Dikarya</taxon>
        <taxon>Basidiomycota</taxon>
        <taxon>Agaricomycotina</taxon>
        <taxon>Agaricomycetes</taxon>
        <taxon>Agaricomycetidae</taxon>
        <taxon>Agaricales</taxon>
        <taxon>Tricholomatineae</taxon>
        <taxon>Clitocybaceae</taxon>
        <taxon>Collybia</taxon>
    </lineage>
</organism>
<feature type="compositionally biased region" description="Low complexity" evidence="1">
    <location>
        <begin position="364"/>
        <end position="386"/>
    </location>
</feature>
<dbReference type="Proteomes" id="UP000807353">
    <property type="component" value="Unassembled WGS sequence"/>
</dbReference>
<feature type="compositionally biased region" description="Low complexity" evidence="1">
    <location>
        <begin position="280"/>
        <end position="318"/>
    </location>
</feature>
<sequence>MELSSSKMTGASWFLTVIRTQGMRLMRPDREWRPIVTIDICDLHPHPHHEYGPGHDDEHEYDTRTDQPQVFETLMGVDGQNPNLKHGLYIPGPATLPPGTPSPSASSSTLTLNTTVSATTTTSTRPSPALNARLEIGVWYTPPAHGKKKVKSKKRVLVGSAQMSVGELLKMWEKERGRGRGALDLRLTCHSPTKGSISSRNGALLTVRLRAPPAPTLTPSPIPPTIPIPIPESGHTQARVIERIDEYSGTDTGGSGPVSPLDEEFLRLTLPVPTVTITPAMISPTLSPSPSSPIESSDPIPTPSPTLNSSTSPQSPLSSSPPPPTIVQPQLQLQSPPPEGLRHRKPKRKAKSKPKIEVKGYTIDSDPCPSPCSSSSSTGSSSSCEPYSEDEAEQEREREREREQEKARFLERWCHDTEDVSRGGGGCTCIAECFCVHFSDEGAGEDAGKVGEGGRGESISVGWVSASLLPQHTLRQGSSSGGGAGVLENEAAAAWRAQMRGLSVDEKAALPAYTERVQVEDPDALSLPERILATFTLYAALRAARVDSEFEAVFARLQMEWGYVGGLLVALAAVNTAVLSISSDALFTVHAYARGAVAASSVASGLGIACDAWFLLRYGWAEVGVVRTRALDVFNSYFFFALSARTPSLCMFTAALSLMAFLALVAFDAWPGGALVVCGLVGAVMGLQFLVWGAVWLGRGVRGGVRGVGRGVRGVVGAVGVGRGRLVGSARNGGGGVDGGEKAGR</sequence>
<feature type="transmembrane region" description="Helical" evidence="2">
    <location>
        <begin position="673"/>
        <end position="697"/>
    </location>
</feature>
<evidence type="ECO:0000313" key="3">
    <source>
        <dbReference type="EMBL" id="KAF9460603.1"/>
    </source>
</evidence>
<feature type="transmembrane region" description="Helical" evidence="2">
    <location>
        <begin position="637"/>
        <end position="667"/>
    </location>
</feature>
<gene>
    <name evidence="3" type="ORF">BDZ94DRAFT_1299794</name>
</gene>
<proteinExistence type="predicted"/>
<dbReference type="EMBL" id="MU150296">
    <property type="protein sequence ID" value="KAF9460603.1"/>
    <property type="molecule type" value="Genomic_DNA"/>
</dbReference>
<keyword evidence="2" id="KW-0812">Transmembrane</keyword>
<reference evidence="3" key="1">
    <citation type="submission" date="2020-11" db="EMBL/GenBank/DDBJ databases">
        <authorList>
            <consortium name="DOE Joint Genome Institute"/>
            <person name="Ahrendt S."/>
            <person name="Riley R."/>
            <person name="Andreopoulos W."/>
            <person name="Labutti K."/>
            <person name="Pangilinan J."/>
            <person name="Ruiz-Duenas F.J."/>
            <person name="Barrasa J.M."/>
            <person name="Sanchez-Garcia M."/>
            <person name="Camarero S."/>
            <person name="Miyauchi S."/>
            <person name="Serrano A."/>
            <person name="Linde D."/>
            <person name="Babiker R."/>
            <person name="Drula E."/>
            <person name="Ayuso-Fernandez I."/>
            <person name="Pacheco R."/>
            <person name="Padilla G."/>
            <person name="Ferreira P."/>
            <person name="Barriuso J."/>
            <person name="Kellner H."/>
            <person name="Castanera R."/>
            <person name="Alfaro M."/>
            <person name="Ramirez L."/>
            <person name="Pisabarro A.G."/>
            <person name="Kuo A."/>
            <person name="Tritt A."/>
            <person name="Lipzen A."/>
            <person name="He G."/>
            <person name="Yan M."/>
            <person name="Ng V."/>
            <person name="Cullen D."/>
            <person name="Martin F."/>
            <person name="Rosso M.-N."/>
            <person name="Henrissat B."/>
            <person name="Hibbett D."/>
            <person name="Martinez A.T."/>
            <person name="Grigoriev I.V."/>
        </authorList>
    </citation>
    <scope>NUCLEOTIDE SEQUENCE</scope>
    <source>
        <strain evidence="3">CBS 247.69</strain>
    </source>
</reference>
<evidence type="ECO:0000256" key="2">
    <source>
        <dbReference type="SAM" id="Phobius"/>
    </source>
</evidence>
<name>A0A9P5Y1H8_9AGAR</name>
<comment type="caution">
    <text evidence="3">The sequence shown here is derived from an EMBL/GenBank/DDBJ whole genome shotgun (WGS) entry which is preliminary data.</text>
</comment>
<evidence type="ECO:0000256" key="1">
    <source>
        <dbReference type="SAM" id="MobiDB-lite"/>
    </source>
</evidence>
<accession>A0A9P5Y1H8</accession>
<protein>
    <submittedName>
        <fullName evidence="3">Uncharacterized protein</fullName>
    </submittedName>
</protein>